<sequence length="1131" mass="126767">MQTDPKYKDRFQEIWLWADFPERKDFGGGQDVGVDLVALTTSGEYWAIQCKCYQKNTTIDKGAVDSFLATSSRKFINAKLQGVNFVHRVWVSTTNMWTAKAVEALQNQTPPVTRINLTDLENAEIDWQKLEAGISGDKALFSKKKPFPHQIEAIEKAHAYYKIFDRGKLIMACGTGKTFTALKIAEKETDGKGLILFLVPSIALLGQTLNEWFYQADEKINAICICSDAEVSRKKTKSKDGLNISTVDLALPATTSTKDIVNQLMASQHKKDGLTVVFSTYQSIEVIARAQKAVSGKSVFDLIICDEAHRTTGVTLQDEDESAFVKVHDNNFLKARKRLYMTATPRLYSDSSKSKAAEHNAVLCSMDDEKIYGTEIYRIGFGKAVEQNLLSDYKVLILSINDNDIPKSLQKIISSSNNEINTDDISKLVGCINGLSKRILGDEGILKETDPEPMRRAVSFCQSIKISQKTAGLFNSAKEDYYKSLDAKSRDEVVAVNADHIDGTMGATERDEKLSWLKATPDSERECRMLCNVRCLSEGVDVPSLDAVLFLSAKNSQVDVVQSVGRVMRKTNGKKYGYIIIPVVVPTNISPEEALNDNKRYAVVWTVLNALRAHDDRFNAVINKIDLNKNGGGQIIVGHIGGNASESPQDGDGKSKPKQLQFPFEEYKDAMFARMVLKVGDRLYWEQWAKDVAQIVKRHIERIDRLIRTDGKHQQAFEKFLAGLRRNINPGIAISSAIEMLAQHLITQPIFEALFENYSFAKNNPISKAMQKMITLLEKQAMAKDTEKLNEFYDSVRKRVAGINNASGKQKIVIELYEKFFKTAFPQQVEKLGIVYTPVECVDFILKSVAYLLQKEFGRDISDENVHVLDPFTGTGTFIVRLLQNGLIQPKDLPRKYAKELHANEIVLLAYYIASVNIENAYHDLISDTERLALSAAERSRSIRAYTPFDGICLTDTFQLSETDSGEALISEIFPENSERVEKQKKTPIRIIIGNPPYSIGQKSGNDNAQNQYYPKLSQRIKYTYTVNSNAVNNKGTYDSYIQAFRWSSDRLGKDGGIIAFISNAGWLDGNSMDGFRKCLAEEFSSIYVFNTRGNARTQGELRRKEAGNIFGGGSRTPIAITFLVKKPKLE</sequence>
<dbReference type="AlphaFoldDB" id="A0A388TBF9"/>
<dbReference type="CDD" id="cd22333">
    <property type="entry name" value="LlaBIII_nuclease-like"/>
    <property type="match status" value="1"/>
</dbReference>
<dbReference type="SUPFAM" id="SSF52540">
    <property type="entry name" value="P-loop containing nucleoside triphosphate hydrolases"/>
    <property type="match status" value="1"/>
</dbReference>
<dbReference type="InterPro" id="IPR011856">
    <property type="entry name" value="tRNA_endonuc-like_dom_sf"/>
</dbReference>
<dbReference type="GO" id="GO:0003677">
    <property type="term" value="F:DNA binding"/>
    <property type="evidence" value="ECO:0007669"/>
    <property type="project" value="InterPro"/>
</dbReference>
<dbReference type="Pfam" id="PF22240">
    <property type="entry name" value="ISP_coupler"/>
    <property type="match status" value="1"/>
</dbReference>
<dbReference type="InterPro" id="IPR001650">
    <property type="entry name" value="Helicase_C-like"/>
</dbReference>
<dbReference type="GO" id="GO:0009007">
    <property type="term" value="F:site-specific DNA-methyltransferase (adenine-specific) activity"/>
    <property type="evidence" value="ECO:0007669"/>
    <property type="project" value="UniProtKB-EC"/>
</dbReference>
<dbReference type="GO" id="GO:0032259">
    <property type="term" value="P:methylation"/>
    <property type="evidence" value="ECO:0007669"/>
    <property type="project" value="InterPro"/>
</dbReference>
<comment type="caution">
    <text evidence="3">The sequence shown here is derived from an EMBL/GenBank/DDBJ whole genome shotgun (WGS) entry which is preliminary data.</text>
</comment>
<dbReference type="GO" id="GO:0005524">
    <property type="term" value="F:ATP binding"/>
    <property type="evidence" value="ECO:0007669"/>
    <property type="project" value="InterPro"/>
</dbReference>
<feature type="domain" description="Helicase ATP-binding" evidence="1">
    <location>
        <begin position="158"/>
        <end position="363"/>
    </location>
</feature>
<dbReference type="InterPro" id="IPR039442">
    <property type="entry name" value="Mrr-like_dom"/>
</dbReference>
<name>A0A388TBF9_TERA1</name>
<keyword evidence="4" id="KW-1185">Reference proteome</keyword>
<dbReference type="PROSITE" id="PS51192">
    <property type="entry name" value="HELICASE_ATP_BIND_1"/>
    <property type="match status" value="1"/>
</dbReference>
<dbReference type="GO" id="GO:0006304">
    <property type="term" value="P:DNA modification"/>
    <property type="evidence" value="ECO:0007669"/>
    <property type="project" value="InterPro"/>
</dbReference>
<dbReference type="SMART" id="SM00487">
    <property type="entry name" value="DEXDc"/>
    <property type="match status" value="1"/>
</dbReference>
<dbReference type="PANTHER" id="PTHR47396">
    <property type="entry name" value="TYPE I RESTRICTION ENZYME ECOKI R PROTEIN"/>
    <property type="match status" value="1"/>
</dbReference>
<dbReference type="GO" id="GO:0004386">
    <property type="term" value="F:helicase activity"/>
    <property type="evidence" value="ECO:0007669"/>
    <property type="project" value="UniProtKB-KW"/>
</dbReference>
<evidence type="ECO:0000313" key="4">
    <source>
        <dbReference type="Proteomes" id="UP000269352"/>
    </source>
</evidence>
<keyword evidence="3" id="KW-0378">Hydrolase</keyword>
<dbReference type="InterPro" id="IPR011335">
    <property type="entry name" value="Restrct_endonuc-II-like"/>
</dbReference>
<dbReference type="Pfam" id="PF07669">
    <property type="entry name" value="Eco57I"/>
    <property type="match status" value="1"/>
</dbReference>
<dbReference type="Pfam" id="PF04851">
    <property type="entry name" value="ResIII"/>
    <property type="match status" value="1"/>
</dbReference>
<dbReference type="InterPro" id="IPR029063">
    <property type="entry name" value="SAM-dependent_MTases_sf"/>
</dbReference>
<dbReference type="PROSITE" id="PS00092">
    <property type="entry name" value="N6_MTASE"/>
    <property type="match status" value="1"/>
</dbReference>
<dbReference type="InterPro" id="IPR053980">
    <property type="entry name" value="ISP_coupler"/>
</dbReference>
<dbReference type="Pfam" id="PF13156">
    <property type="entry name" value="Mrr_cat_2"/>
    <property type="match status" value="1"/>
</dbReference>
<dbReference type="SUPFAM" id="SSF53335">
    <property type="entry name" value="S-adenosyl-L-methionine-dependent methyltransferases"/>
    <property type="match status" value="1"/>
</dbReference>
<dbReference type="Gene3D" id="3.40.50.150">
    <property type="entry name" value="Vaccinia Virus protein VP39"/>
    <property type="match status" value="1"/>
</dbReference>
<evidence type="ECO:0000259" key="1">
    <source>
        <dbReference type="PROSITE" id="PS51192"/>
    </source>
</evidence>
<accession>A0A388TBF9</accession>
<protein>
    <submittedName>
        <fullName evidence="3">Helicase</fullName>
    </submittedName>
</protein>
<dbReference type="Pfam" id="PF00271">
    <property type="entry name" value="Helicase_C"/>
    <property type="match status" value="1"/>
</dbReference>
<organism evidence="3 4">
    <name type="scientific">Termititenax aidoneus</name>
    <dbReference type="NCBI Taxonomy" id="2218524"/>
    <lineage>
        <taxon>Bacteria</taxon>
        <taxon>Bacillati</taxon>
        <taxon>Candidatus Margulisiibacteriota</taxon>
        <taxon>Candidatus Termititenacia</taxon>
        <taxon>Candidatus Termititenacales</taxon>
        <taxon>Candidatus Termititenacaceae</taxon>
        <taxon>Candidatus Termititenax</taxon>
    </lineage>
</organism>
<keyword evidence="3" id="KW-0347">Helicase</keyword>
<dbReference type="CDD" id="cd18785">
    <property type="entry name" value="SF2_C"/>
    <property type="match status" value="1"/>
</dbReference>
<proteinExistence type="predicted"/>
<dbReference type="InterPro" id="IPR002052">
    <property type="entry name" value="DNA_methylase_N6_adenine_CS"/>
</dbReference>
<keyword evidence="3" id="KW-0067">ATP-binding</keyword>
<dbReference type="Proteomes" id="UP000269352">
    <property type="component" value="Unassembled WGS sequence"/>
</dbReference>
<dbReference type="InterPro" id="IPR027417">
    <property type="entry name" value="P-loop_NTPase"/>
</dbReference>
<reference evidence="3 4" key="1">
    <citation type="journal article" date="2019" name="ISME J.">
        <title>Genome analyses of uncultured TG2/ZB3 bacteria in 'Margulisbacteria' specifically attached to ectosymbiotic spirochetes of protists in the termite gut.</title>
        <authorList>
            <person name="Utami Y.D."/>
            <person name="Kuwahara H."/>
            <person name="Igai K."/>
            <person name="Murakami T."/>
            <person name="Sugaya K."/>
            <person name="Morikawa T."/>
            <person name="Nagura Y."/>
            <person name="Yuki M."/>
            <person name="Deevong P."/>
            <person name="Inoue T."/>
            <person name="Kihara K."/>
            <person name="Lo N."/>
            <person name="Yamada A."/>
            <person name="Ohkuma M."/>
            <person name="Hongoh Y."/>
        </authorList>
    </citation>
    <scope>NUCLEOTIDE SEQUENCE [LARGE SCALE GENOMIC DNA]</scope>
    <source>
        <strain evidence="3">NkOx7-01</strain>
    </source>
</reference>
<gene>
    <name evidence="3" type="ORF">NO1_1343</name>
</gene>
<feature type="domain" description="Helicase C-terminal" evidence="2">
    <location>
        <begin position="441"/>
        <end position="626"/>
    </location>
</feature>
<dbReference type="InterPro" id="IPR014001">
    <property type="entry name" value="Helicase_ATP-bd"/>
</dbReference>
<dbReference type="SMART" id="SM00490">
    <property type="entry name" value="HELICc"/>
    <property type="match status" value="1"/>
</dbReference>
<dbReference type="PANTHER" id="PTHR47396:SF1">
    <property type="entry name" value="ATP-DEPENDENT HELICASE IRC3-RELATED"/>
    <property type="match status" value="1"/>
</dbReference>
<dbReference type="Gene3D" id="3.40.50.300">
    <property type="entry name" value="P-loop containing nucleotide triphosphate hydrolases"/>
    <property type="match status" value="2"/>
</dbReference>
<dbReference type="SUPFAM" id="SSF52980">
    <property type="entry name" value="Restriction endonuclease-like"/>
    <property type="match status" value="1"/>
</dbReference>
<dbReference type="PRINTS" id="PR00507">
    <property type="entry name" value="N12N6MTFRASE"/>
</dbReference>
<dbReference type="GO" id="GO:0005829">
    <property type="term" value="C:cytosol"/>
    <property type="evidence" value="ECO:0007669"/>
    <property type="project" value="TreeGrafter"/>
</dbReference>
<dbReference type="GO" id="GO:0016787">
    <property type="term" value="F:hydrolase activity"/>
    <property type="evidence" value="ECO:0007669"/>
    <property type="project" value="InterPro"/>
</dbReference>
<dbReference type="InterPro" id="IPR050742">
    <property type="entry name" value="Helicase_Restrict-Modif_Enz"/>
</dbReference>
<evidence type="ECO:0000313" key="3">
    <source>
        <dbReference type="EMBL" id="GBR74113.1"/>
    </source>
</evidence>
<evidence type="ECO:0000259" key="2">
    <source>
        <dbReference type="PROSITE" id="PS51194"/>
    </source>
</evidence>
<dbReference type="Gene3D" id="3.40.1350.10">
    <property type="match status" value="1"/>
</dbReference>
<dbReference type="InterPro" id="IPR011639">
    <property type="entry name" value="MethylTrfase_TaqI-like_dom"/>
</dbReference>
<dbReference type="InterPro" id="IPR006935">
    <property type="entry name" value="Helicase/UvrB_N"/>
</dbReference>
<dbReference type="PROSITE" id="PS51194">
    <property type="entry name" value="HELICASE_CTER"/>
    <property type="match status" value="1"/>
</dbReference>
<keyword evidence="3" id="KW-0547">Nucleotide-binding</keyword>
<dbReference type="EMBL" id="BGZN01000030">
    <property type="protein sequence ID" value="GBR74113.1"/>
    <property type="molecule type" value="Genomic_DNA"/>
</dbReference>